<feature type="binding site" evidence="6">
    <location>
        <begin position="11"/>
        <end position="13"/>
    </location>
    <ligand>
        <name>N(1)-(5-phospho-beta-D-ribosyl)glycinamide</name>
        <dbReference type="ChEBI" id="CHEBI:143788"/>
    </ligand>
</feature>
<proteinExistence type="inferred from homology"/>
<keyword evidence="3 6" id="KW-0658">Purine biosynthesis</keyword>
<dbReference type="GO" id="GO:0004644">
    <property type="term" value="F:phosphoribosylglycinamide formyltransferase activity"/>
    <property type="evidence" value="ECO:0007669"/>
    <property type="project" value="UniProtKB-UniRule"/>
</dbReference>
<feature type="binding site" evidence="6">
    <location>
        <position position="64"/>
    </location>
    <ligand>
        <name>(6R)-10-formyltetrahydrofolate</name>
        <dbReference type="ChEBI" id="CHEBI:195366"/>
    </ligand>
</feature>
<dbReference type="GO" id="GO:0006189">
    <property type="term" value="P:'de novo' IMP biosynthetic process"/>
    <property type="evidence" value="ECO:0007669"/>
    <property type="project" value="UniProtKB-UniRule"/>
</dbReference>
<name>A0A060LQS9_9BACI</name>
<dbReference type="PANTHER" id="PTHR43369:SF2">
    <property type="entry name" value="PHOSPHORIBOSYLGLYCINAMIDE FORMYLTRANSFERASE"/>
    <property type="match status" value="1"/>
</dbReference>
<gene>
    <name evidence="6" type="primary">purN</name>
    <name evidence="8" type="ORF">BleG1_1003</name>
</gene>
<evidence type="ECO:0000256" key="5">
    <source>
        <dbReference type="ARBA" id="ARBA00047664"/>
    </source>
</evidence>
<organism evidence="8 9">
    <name type="scientific">Shouchella lehensis G1</name>
    <dbReference type="NCBI Taxonomy" id="1246626"/>
    <lineage>
        <taxon>Bacteria</taxon>
        <taxon>Bacillati</taxon>
        <taxon>Bacillota</taxon>
        <taxon>Bacilli</taxon>
        <taxon>Bacillales</taxon>
        <taxon>Bacillaceae</taxon>
        <taxon>Shouchella</taxon>
    </lineage>
</organism>
<evidence type="ECO:0000259" key="7">
    <source>
        <dbReference type="Pfam" id="PF00551"/>
    </source>
</evidence>
<evidence type="ECO:0000256" key="1">
    <source>
        <dbReference type="ARBA" id="ARBA00005054"/>
    </source>
</evidence>
<sequence>MRLAIFASGSGTNAENLIQQTQKGLAKGDVVLVVSDKRQAPVLKKASELGVETAEVIPSSFEDKQAYETYLIERLNAAKVEFILLAGYMRLIGPVLLQAYEGRIVNIHPSLLPHFPGLDAVRQALEAKAKETGVTIHYVDAGMDTGPVIAQEKIAIELDDDHVSLTKKIQAVEHQLYPHVVNQIVAEKTRGENE</sequence>
<dbReference type="PATRIC" id="fig|1246626.3.peg.1007"/>
<dbReference type="NCBIfam" id="TIGR00639">
    <property type="entry name" value="PurN"/>
    <property type="match status" value="1"/>
</dbReference>
<feature type="domain" description="Formyl transferase N-terminal" evidence="7">
    <location>
        <begin position="1"/>
        <end position="181"/>
    </location>
</feature>
<dbReference type="PROSITE" id="PS00373">
    <property type="entry name" value="GART"/>
    <property type="match status" value="1"/>
</dbReference>
<dbReference type="EC" id="2.1.2.2" evidence="6"/>
<dbReference type="UniPathway" id="UPA00074">
    <property type="reaction ID" value="UER00126"/>
</dbReference>
<keyword evidence="2 6" id="KW-0808">Transferase</keyword>
<dbReference type="OrthoDB" id="9806170at2"/>
<evidence type="ECO:0000256" key="3">
    <source>
        <dbReference type="ARBA" id="ARBA00022755"/>
    </source>
</evidence>
<evidence type="ECO:0000313" key="8">
    <source>
        <dbReference type="EMBL" id="AIC93606.1"/>
    </source>
</evidence>
<dbReference type="Proteomes" id="UP000027142">
    <property type="component" value="Chromosome"/>
</dbReference>
<keyword evidence="9" id="KW-1185">Reference proteome</keyword>
<dbReference type="EMBL" id="CP003923">
    <property type="protein sequence ID" value="AIC93606.1"/>
    <property type="molecule type" value="Genomic_DNA"/>
</dbReference>
<comment type="similarity">
    <text evidence="4 6">Belongs to the GART family.</text>
</comment>
<feature type="site" description="Raises pKa of active site His" evidence="6">
    <location>
        <position position="144"/>
    </location>
</feature>
<dbReference type="GO" id="GO:0005829">
    <property type="term" value="C:cytosol"/>
    <property type="evidence" value="ECO:0007669"/>
    <property type="project" value="TreeGrafter"/>
</dbReference>
<evidence type="ECO:0000256" key="2">
    <source>
        <dbReference type="ARBA" id="ARBA00022679"/>
    </source>
</evidence>
<dbReference type="CDD" id="cd08645">
    <property type="entry name" value="FMT_core_GART"/>
    <property type="match status" value="1"/>
</dbReference>
<dbReference type="HAMAP" id="MF_01930">
    <property type="entry name" value="PurN"/>
    <property type="match status" value="1"/>
</dbReference>
<feature type="binding site" evidence="6">
    <location>
        <begin position="89"/>
        <end position="92"/>
    </location>
    <ligand>
        <name>(6R)-10-formyltetrahydrofolate</name>
        <dbReference type="ChEBI" id="CHEBI:195366"/>
    </ligand>
</feature>
<reference evidence="8 9" key="1">
    <citation type="journal article" date="2014" name="Gene">
        <title>A comparative genomic analysis of the alkalitolerant soil bacterium Bacillus lehensis G1.</title>
        <authorList>
            <person name="Noor Y.M."/>
            <person name="Samsulrizal N.H."/>
            <person name="Jema'on N.A."/>
            <person name="Low K.O."/>
            <person name="Ramli A.N."/>
            <person name="Alias N.I."/>
            <person name="Damis S.I."/>
            <person name="Fuzi S.F."/>
            <person name="Isa M.N."/>
            <person name="Murad A.M."/>
            <person name="Raih M.F."/>
            <person name="Bakar F.D."/>
            <person name="Najimudin N."/>
            <person name="Mahadi N.M."/>
            <person name="Illias R.M."/>
        </authorList>
    </citation>
    <scope>NUCLEOTIDE SEQUENCE [LARGE SCALE GENOMIC DNA]</scope>
    <source>
        <strain evidence="8 9">G1</strain>
    </source>
</reference>
<dbReference type="Gene3D" id="3.40.50.170">
    <property type="entry name" value="Formyl transferase, N-terminal domain"/>
    <property type="match status" value="1"/>
</dbReference>
<dbReference type="AlphaFoldDB" id="A0A060LQS9"/>
<evidence type="ECO:0000256" key="4">
    <source>
        <dbReference type="ARBA" id="ARBA00038440"/>
    </source>
</evidence>
<dbReference type="InterPro" id="IPR036477">
    <property type="entry name" value="Formyl_transf_N_sf"/>
</dbReference>
<dbReference type="InterPro" id="IPR002376">
    <property type="entry name" value="Formyl_transf_N"/>
</dbReference>
<evidence type="ECO:0000313" key="9">
    <source>
        <dbReference type="Proteomes" id="UP000027142"/>
    </source>
</evidence>
<feature type="active site" description="Proton donor" evidence="6">
    <location>
        <position position="108"/>
    </location>
</feature>
<dbReference type="RefSeq" id="WP_038477882.1">
    <property type="nucleotide sequence ID" value="NZ_CP003923.1"/>
</dbReference>
<feature type="binding site" evidence="6">
    <location>
        <position position="106"/>
    </location>
    <ligand>
        <name>(6R)-10-formyltetrahydrofolate</name>
        <dbReference type="ChEBI" id="CHEBI:195366"/>
    </ligand>
</feature>
<dbReference type="SUPFAM" id="SSF53328">
    <property type="entry name" value="Formyltransferase"/>
    <property type="match status" value="1"/>
</dbReference>
<dbReference type="STRING" id="1246626.BleG1_1003"/>
<dbReference type="KEGG" id="ble:BleG1_1003"/>
<dbReference type="HOGENOM" id="CLU_038395_1_3_9"/>
<protein>
    <recommendedName>
        <fullName evidence="6">Phosphoribosylglycinamide formyltransferase</fullName>
        <ecNumber evidence="6">2.1.2.2</ecNumber>
    </recommendedName>
    <alternativeName>
        <fullName evidence="6">5'-phosphoribosylglycinamide transformylase</fullName>
    </alternativeName>
    <alternativeName>
        <fullName evidence="6">GAR transformylase</fullName>
        <shortName evidence="6">GART</shortName>
    </alternativeName>
</protein>
<dbReference type="InterPro" id="IPR001555">
    <property type="entry name" value="GART_AS"/>
</dbReference>
<evidence type="ECO:0000256" key="6">
    <source>
        <dbReference type="HAMAP-Rule" id="MF_01930"/>
    </source>
</evidence>
<dbReference type="InterPro" id="IPR004607">
    <property type="entry name" value="GART"/>
</dbReference>
<dbReference type="PANTHER" id="PTHR43369">
    <property type="entry name" value="PHOSPHORIBOSYLGLYCINAMIDE FORMYLTRANSFERASE"/>
    <property type="match status" value="1"/>
</dbReference>
<comment type="catalytic activity">
    <reaction evidence="5 6">
        <text>N(1)-(5-phospho-beta-D-ribosyl)glycinamide + (6R)-10-formyltetrahydrofolate = N(2)-formyl-N(1)-(5-phospho-beta-D-ribosyl)glycinamide + (6S)-5,6,7,8-tetrahydrofolate + H(+)</text>
        <dbReference type="Rhea" id="RHEA:15053"/>
        <dbReference type="ChEBI" id="CHEBI:15378"/>
        <dbReference type="ChEBI" id="CHEBI:57453"/>
        <dbReference type="ChEBI" id="CHEBI:143788"/>
        <dbReference type="ChEBI" id="CHEBI:147286"/>
        <dbReference type="ChEBI" id="CHEBI:195366"/>
        <dbReference type="EC" id="2.1.2.2"/>
    </reaction>
</comment>
<accession>A0A060LQS9</accession>
<dbReference type="eggNOG" id="COG0299">
    <property type="taxonomic scope" value="Bacteria"/>
</dbReference>
<dbReference type="Pfam" id="PF00551">
    <property type="entry name" value="Formyl_trans_N"/>
    <property type="match status" value="1"/>
</dbReference>
<comment type="pathway">
    <text evidence="1 6">Purine metabolism; IMP biosynthesis via de novo pathway; N(2)-formyl-N(1)-(5-phospho-D-ribosyl)glycinamide from N(1)-(5-phospho-D-ribosyl)glycinamide (10-formyl THF route): step 1/1.</text>
</comment>
<comment type="function">
    <text evidence="6">Catalyzes the transfer of a formyl group from 10-formyltetrahydrofolate to 5-phospho-ribosyl-glycinamide (GAR), producing 5-phospho-ribosyl-N-formylglycinamide (FGAR) and tetrahydrofolate.</text>
</comment>